<gene>
    <name evidence="3" type="primary">LAMA1_2</name>
    <name evidence="3" type="ORF">TWF696_008574</name>
</gene>
<dbReference type="SUPFAM" id="SSF49899">
    <property type="entry name" value="Concanavalin A-like lectins/glucanases"/>
    <property type="match status" value="1"/>
</dbReference>
<protein>
    <submittedName>
        <fullName evidence="3">Hydrolase 16</fullName>
    </submittedName>
</protein>
<name>A0AAV9UIC5_9PEZI</name>
<dbReference type="Gene3D" id="2.60.120.200">
    <property type="match status" value="1"/>
</dbReference>
<dbReference type="PROSITE" id="PS51762">
    <property type="entry name" value="GH16_2"/>
    <property type="match status" value="1"/>
</dbReference>
<dbReference type="PANTHER" id="PTHR10963:SF60">
    <property type="entry name" value="GRAM-NEGATIVE BACTERIA-BINDING PROTEIN 1-RELATED"/>
    <property type="match status" value="1"/>
</dbReference>
<organism evidence="3 4">
    <name type="scientific">Orbilia brochopaga</name>
    <dbReference type="NCBI Taxonomy" id="3140254"/>
    <lineage>
        <taxon>Eukaryota</taxon>
        <taxon>Fungi</taxon>
        <taxon>Dikarya</taxon>
        <taxon>Ascomycota</taxon>
        <taxon>Pezizomycotina</taxon>
        <taxon>Orbiliomycetes</taxon>
        <taxon>Orbiliales</taxon>
        <taxon>Orbiliaceae</taxon>
        <taxon>Orbilia</taxon>
    </lineage>
</organism>
<dbReference type="GO" id="GO:0005975">
    <property type="term" value="P:carbohydrate metabolic process"/>
    <property type="evidence" value="ECO:0007669"/>
    <property type="project" value="InterPro"/>
</dbReference>
<feature type="chain" id="PRO_5043631381" evidence="1">
    <location>
        <begin position="18"/>
        <end position="333"/>
    </location>
</feature>
<dbReference type="Proteomes" id="UP001375240">
    <property type="component" value="Unassembled WGS sequence"/>
</dbReference>
<comment type="caution">
    <text evidence="3">The sequence shown here is derived from an EMBL/GenBank/DDBJ whole genome shotgun (WGS) entry which is preliminary data.</text>
</comment>
<dbReference type="InterPro" id="IPR050546">
    <property type="entry name" value="Glycosyl_Hydrlase_16"/>
</dbReference>
<feature type="domain" description="GH16" evidence="2">
    <location>
        <begin position="31"/>
        <end position="315"/>
    </location>
</feature>
<proteinExistence type="predicted"/>
<sequence>MLSSLIILPSLLSLAAALPPRLPPILPPRAINTSTSPVPVPAGFSLTFADDFSRPSALDTNNWKIDIGTKYPGGPEHWGTGEIQEYTSDRRNVFVSPAGKLNIVPIHDATTGKWRSARIETVHDGFNCTPGGQMIMEANIKLPKGGNQLGYWAAFWAMGKAFRDQGPYSWPGVGEWDVMEAVNGGENIVGTLHCGTYPGGPCNEPIGRGSETKITRGQFNKFALKIDRTAAPQWQNEFLTWSVNGKQYHKISGSDIANQTAWEALVHKPFFMLFNVAMGGAFPNAIAKLDTPVANTTSGLAMEIDYVAVYNKYSTNSTLKNVPKAQQPEEPLF</sequence>
<dbReference type="InterPro" id="IPR013320">
    <property type="entry name" value="ConA-like_dom_sf"/>
</dbReference>
<dbReference type="EMBL" id="JAVHNQ010000007">
    <property type="protein sequence ID" value="KAK6341502.1"/>
    <property type="molecule type" value="Genomic_DNA"/>
</dbReference>
<dbReference type="PANTHER" id="PTHR10963">
    <property type="entry name" value="GLYCOSYL HYDROLASE-RELATED"/>
    <property type="match status" value="1"/>
</dbReference>
<keyword evidence="3" id="KW-0378">Hydrolase</keyword>
<evidence type="ECO:0000313" key="3">
    <source>
        <dbReference type="EMBL" id="KAK6341502.1"/>
    </source>
</evidence>
<accession>A0AAV9UIC5</accession>
<evidence type="ECO:0000256" key="1">
    <source>
        <dbReference type="SAM" id="SignalP"/>
    </source>
</evidence>
<evidence type="ECO:0000313" key="4">
    <source>
        <dbReference type="Proteomes" id="UP001375240"/>
    </source>
</evidence>
<dbReference type="GO" id="GO:0004553">
    <property type="term" value="F:hydrolase activity, hydrolyzing O-glycosyl compounds"/>
    <property type="evidence" value="ECO:0007669"/>
    <property type="project" value="InterPro"/>
</dbReference>
<dbReference type="InterPro" id="IPR000757">
    <property type="entry name" value="Beta-glucanase-like"/>
</dbReference>
<evidence type="ECO:0000259" key="2">
    <source>
        <dbReference type="PROSITE" id="PS51762"/>
    </source>
</evidence>
<reference evidence="3 4" key="1">
    <citation type="submission" date="2019-10" db="EMBL/GenBank/DDBJ databases">
        <authorList>
            <person name="Palmer J.M."/>
        </authorList>
    </citation>
    <scope>NUCLEOTIDE SEQUENCE [LARGE SCALE GENOMIC DNA]</scope>
    <source>
        <strain evidence="3 4">TWF696</strain>
    </source>
</reference>
<keyword evidence="1" id="KW-0732">Signal</keyword>
<keyword evidence="4" id="KW-1185">Reference proteome</keyword>
<dbReference type="AlphaFoldDB" id="A0AAV9UIC5"/>
<feature type="signal peptide" evidence="1">
    <location>
        <begin position="1"/>
        <end position="17"/>
    </location>
</feature>